<dbReference type="EMBL" id="JXAL01000001">
    <property type="protein sequence ID" value="KIL37639.1"/>
    <property type="molecule type" value="Genomic_DNA"/>
</dbReference>
<comment type="subunit">
    <text evidence="5">Homodimer. The dihydroxyacetone kinase complex is composed of a homodimer of DhaM, a homodimer of DhaK and the subunit DhaL.</text>
</comment>
<dbReference type="GO" id="GO:0016301">
    <property type="term" value="F:kinase activity"/>
    <property type="evidence" value="ECO:0007669"/>
    <property type="project" value="UniProtKB-KW"/>
</dbReference>
<dbReference type="InterPro" id="IPR012844">
    <property type="entry name" value="DhaM_N"/>
</dbReference>
<accession>A0ABR5A9H1</accession>
<evidence type="ECO:0000313" key="7">
    <source>
        <dbReference type="EMBL" id="KIL37639.1"/>
    </source>
</evidence>
<dbReference type="PROSITE" id="PS51096">
    <property type="entry name" value="PTS_EIIA_TYPE_4"/>
    <property type="match status" value="1"/>
</dbReference>
<protein>
    <recommendedName>
        <fullName evidence="3">phosphoenolpyruvate--glycerone phosphotransferase</fullName>
        <ecNumber evidence="3">2.7.1.121</ecNumber>
    </recommendedName>
</protein>
<dbReference type="RefSeq" id="WP_041059375.1">
    <property type="nucleotide sequence ID" value="NZ_JXAL01000001.1"/>
</dbReference>
<comment type="function">
    <text evidence="2">Component of the dihydroxyacetone kinase complex, which is responsible for the phosphoenolpyruvate (PEP)-dependent phosphorylation of dihydroxyacetone. DhaM serves as the phosphoryl donor. Is phosphorylated by phosphoenolpyruvate in an EI- and HPr-dependent reaction, and a phosphorelay system on histidine residues finally leads to phosphoryl transfer to DhaL and dihydroxyacetone.</text>
</comment>
<evidence type="ECO:0000256" key="5">
    <source>
        <dbReference type="ARBA" id="ARBA00046577"/>
    </source>
</evidence>
<dbReference type="InterPro" id="IPR004701">
    <property type="entry name" value="PTS_EIIA_man-typ"/>
</dbReference>
<evidence type="ECO:0000256" key="3">
    <source>
        <dbReference type="ARBA" id="ARBA00012095"/>
    </source>
</evidence>
<dbReference type="Pfam" id="PF03610">
    <property type="entry name" value="EIIA-man"/>
    <property type="match status" value="1"/>
</dbReference>
<dbReference type="Proteomes" id="UP000054526">
    <property type="component" value="Unassembled WGS sequence"/>
</dbReference>
<dbReference type="SUPFAM" id="SSF53062">
    <property type="entry name" value="PTS system fructose IIA component-like"/>
    <property type="match status" value="1"/>
</dbReference>
<evidence type="ECO:0000256" key="1">
    <source>
        <dbReference type="ARBA" id="ARBA00001113"/>
    </source>
</evidence>
<dbReference type="InterPro" id="IPR039643">
    <property type="entry name" value="DhaM"/>
</dbReference>
<dbReference type="PANTHER" id="PTHR38594:SF1">
    <property type="entry name" value="PEP-DEPENDENT DIHYDROXYACETONE KINASE, PHOSPHORYL DONOR SUBUNIT DHAM"/>
    <property type="match status" value="1"/>
</dbReference>
<comment type="caution">
    <text evidence="7">The sequence shown here is derived from an EMBL/GenBank/DDBJ whole genome shotgun (WGS) entry which is preliminary data.</text>
</comment>
<keyword evidence="4" id="KW-0808">Transferase</keyword>
<proteinExistence type="predicted"/>
<evidence type="ECO:0000313" key="8">
    <source>
        <dbReference type="Proteomes" id="UP000054526"/>
    </source>
</evidence>
<dbReference type="NCBIfam" id="TIGR02364">
    <property type="entry name" value="dha_pts"/>
    <property type="match status" value="1"/>
</dbReference>
<sequence>MSRYVGLVLVSHSVDLVYGLQKLISQIEPEVPVAIAGGAEDNEIGTSAIKIKAAVETVRSEKGAILLFDLGSACMNAELALEWLGDQRQVKIADAPLVEGAYAAVIESGCGGSLDEVWQAAQAARCQEKMI</sequence>
<name>A0ABR5A9H1_9BACL</name>
<comment type="catalytic activity">
    <reaction evidence="1">
        <text>dihydroxyacetone + phosphoenolpyruvate = dihydroxyacetone phosphate + pyruvate</text>
        <dbReference type="Rhea" id="RHEA:18381"/>
        <dbReference type="ChEBI" id="CHEBI:15361"/>
        <dbReference type="ChEBI" id="CHEBI:16016"/>
        <dbReference type="ChEBI" id="CHEBI:57642"/>
        <dbReference type="ChEBI" id="CHEBI:58702"/>
        <dbReference type="EC" id="2.7.1.121"/>
    </reaction>
</comment>
<evidence type="ECO:0000259" key="6">
    <source>
        <dbReference type="PROSITE" id="PS51096"/>
    </source>
</evidence>
<evidence type="ECO:0000256" key="4">
    <source>
        <dbReference type="ARBA" id="ARBA00022679"/>
    </source>
</evidence>
<feature type="domain" description="PTS EIIA type-4" evidence="6">
    <location>
        <begin position="4"/>
        <end position="131"/>
    </location>
</feature>
<organism evidence="7 8">
    <name type="scientific">Cohnella kolymensis</name>
    <dbReference type="NCBI Taxonomy" id="1590652"/>
    <lineage>
        <taxon>Bacteria</taxon>
        <taxon>Bacillati</taxon>
        <taxon>Bacillota</taxon>
        <taxon>Bacilli</taxon>
        <taxon>Bacillales</taxon>
        <taxon>Paenibacillaceae</taxon>
        <taxon>Cohnella</taxon>
    </lineage>
</organism>
<dbReference type="PANTHER" id="PTHR38594">
    <property type="entry name" value="PEP-DEPENDENT DIHYDROXYACETONE KINASE, PHOSPHORYL DONOR SUBUNIT DHAM"/>
    <property type="match status" value="1"/>
</dbReference>
<keyword evidence="8" id="KW-1185">Reference proteome</keyword>
<dbReference type="InterPro" id="IPR036662">
    <property type="entry name" value="PTS_EIIA_man-typ_sf"/>
</dbReference>
<evidence type="ECO:0000256" key="2">
    <source>
        <dbReference type="ARBA" id="ARBA00002788"/>
    </source>
</evidence>
<dbReference type="Gene3D" id="3.40.50.510">
    <property type="entry name" value="Phosphotransferase system, mannose-type IIA component"/>
    <property type="match status" value="1"/>
</dbReference>
<reference evidence="7 8" key="1">
    <citation type="submission" date="2014-12" db="EMBL/GenBank/DDBJ databases">
        <title>Draft genome sequence of Cohnella kolymensis strain B-2846.</title>
        <authorList>
            <person name="Karlyshev A.V."/>
            <person name="Kudryashova E.B."/>
        </authorList>
    </citation>
    <scope>NUCLEOTIDE SEQUENCE [LARGE SCALE GENOMIC DNA]</scope>
    <source>
        <strain evidence="7 8">VKM B-2846</strain>
    </source>
</reference>
<dbReference type="EC" id="2.7.1.121" evidence="3"/>
<keyword evidence="7" id="KW-0418">Kinase</keyword>
<gene>
    <name evidence="7" type="ORF">SD71_03310</name>
</gene>